<reference evidence="3 4" key="1">
    <citation type="submission" date="2018-03" db="EMBL/GenBank/DDBJ databases">
        <title>Adhaeribacter sp. HMF7605 Genome sequencing and assembly.</title>
        <authorList>
            <person name="Kang H."/>
            <person name="Kang J."/>
            <person name="Cha I."/>
            <person name="Kim H."/>
            <person name="Joh K."/>
        </authorList>
    </citation>
    <scope>NUCLEOTIDE SEQUENCE [LARGE SCALE GENOMIC DNA]</scope>
    <source>
        <strain evidence="3 4">HMF7605</strain>
    </source>
</reference>
<protein>
    <submittedName>
        <fullName evidence="3">Xylose isomerase</fullName>
    </submittedName>
</protein>
<dbReference type="InterPro" id="IPR013022">
    <property type="entry name" value="Xyl_isomerase-like_TIM-brl"/>
</dbReference>
<keyword evidence="3" id="KW-0413">Isomerase</keyword>
<dbReference type="GO" id="GO:0016853">
    <property type="term" value="F:isomerase activity"/>
    <property type="evidence" value="ECO:0007669"/>
    <property type="project" value="UniProtKB-KW"/>
</dbReference>
<dbReference type="InterPro" id="IPR036237">
    <property type="entry name" value="Xyl_isomerase-like_sf"/>
</dbReference>
<dbReference type="Gene3D" id="3.20.20.150">
    <property type="entry name" value="Divalent-metal-dependent TIM barrel enzymes"/>
    <property type="match status" value="1"/>
</dbReference>
<name>A0A2T2YH69_9BACT</name>
<dbReference type="AlphaFoldDB" id="A0A2T2YH69"/>
<dbReference type="InterPro" id="IPR050312">
    <property type="entry name" value="IolE/XylAMocC-like"/>
</dbReference>
<gene>
    <name evidence="3" type="ORF">AHMF7605_15760</name>
</gene>
<dbReference type="PROSITE" id="PS51318">
    <property type="entry name" value="TAT"/>
    <property type="match status" value="1"/>
</dbReference>
<evidence type="ECO:0000256" key="1">
    <source>
        <dbReference type="SAM" id="SignalP"/>
    </source>
</evidence>
<feature type="chain" id="PRO_5015517126" evidence="1">
    <location>
        <begin position="33"/>
        <end position="308"/>
    </location>
</feature>
<dbReference type="OrthoDB" id="9779184at2"/>
<dbReference type="Pfam" id="PF01261">
    <property type="entry name" value="AP_endonuc_2"/>
    <property type="match status" value="1"/>
</dbReference>
<comment type="caution">
    <text evidence="3">The sequence shown here is derived from an EMBL/GenBank/DDBJ whole genome shotgun (WGS) entry which is preliminary data.</text>
</comment>
<sequence length="308" mass="33999">MSEKVNRRQFLSRFGLGTAAISLVVNSPQAFAAGLAASGIKFGYSAITWGGKDVQAIKEISQLGFTGIQLRANAYSEYGQKPAELKKLLDEAKLELAMFSSGNANIDTGNDETEISKHVTHAKFVKALGDKFIQVTNSSRPKSGAPTEEDLVKYGRLLTEVGKRTQPLGIETTYHNHMHQLGETPGEVEVILKNADPKYVSFLLDVAHYQQGGGDPAKAIRQYQKRLKALHIKDVRDKNALDPSKAYQFVELGQGRVNFPEVFAALKEVNFKGYAIIELDAVPEKNRTPLESGQISRNYLKNQLKFSI</sequence>
<evidence type="ECO:0000313" key="3">
    <source>
        <dbReference type="EMBL" id="PSR54854.1"/>
    </source>
</evidence>
<evidence type="ECO:0000259" key="2">
    <source>
        <dbReference type="Pfam" id="PF01261"/>
    </source>
</evidence>
<dbReference type="PANTHER" id="PTHR12110">
    <property type="entry name" value="HYDROXYPYRUVATE ISOMERASE"/>
    <property type="match status" value="1"/>
</dbReference>
<dbReference type="Proteomes" id="UP000240357">
    <property type="component" value="Unassembled WGS sequence"/>
</dbReference>
<evidence type="ECO:0000313" key="4">
    <source>
        <dbReference type="Proteomes" id="UP000240357"/>
    </source>
</evidence>
<feature type="domain" description="Xylose isomerase-like TIM barrel" evidence="2">
    <location>
        <begin position="58"/>
        <end position="283"/>
    </location>
</feature>
<feature type="signal peptide" evidence="1">
    <location>
        <begin position="1"/>
        <end position="32"/>
    </location>
</feature>
<keyword evidence="4" id="KW-1185">Reference proteome</keyword>
<proteinExistence type="predicted"/>
<dbReference type="PANTHER" id="PTHR12110:SF41">
    <property type="entry name" value="INOSOSE DEHYDRATASE"/>
    <property type="match status" value="1"/>
</dbReference>
<dbReference type="SUPFAM" id="SSF51658">
    <property type="entry name" value="Xylose isomerase-like"/>
    <property type="match status" value="1"/>
</dbReference>
<dbReference type="EMBL" id="PYFT01000001">
    <property type="protein sequence ID" value="PSR54854.1"/>
    <property type="molecule type" value="Genomic_DNA"/>
</dbReference>
<keyword evidence="1" id="KW-0732">Signal</keyword>
<accession>A0A2T2YH69</accession>
<dbReference type="InterPro" id="IPR006311">
    <property type="entry name" value="TAT_signal"/>
</dbReference>
<organism evidence="3 4">
    <name type="scientific">Adhaeribacter arboris</name>
    <dbReference type="NCBI Taxonomy" id="2072846"/>
    <lineage>
        <taxon>Bacteria</taxon>
        <taxon>Pseudomonadati</taxon>
        <taxon>Bacteroidota</taxon>
        <taxon>Cytophagia</taxon>
        <taxon>Cytophagales</taxon>
        <taxon>Hymenobacteraceae</taxon>
        <taxon>Adhaeribacter</taxon>
    </lineage>
</organism>
<dbReference type="RefSeq" id="WP_106930918.1">
    <property type="nucleotide sequence ID" value="NZ_PYFT01000001.1"/>
</dbReference>